<comment type="similarity">
    <text evidence="1 2">Belongs to the ArsC family.</text>
</comment>
<accession>A0A147HXP4</accession>
<organism evidence="3 4">
    <name type="scientific">Sphingomonas endophytica</name>
    <dbReference type="NCBI Taxonomy" id="869719"/>
    <lineage>
        <taxon>Bacteria</taxon>
        <taxon>Pseudomonadati</taxon>
        <taxon>Pseudomonadota</taxon>
        <taxon>Alphaproteobacteria</taxon>
        <taxon>Sphingomonadales</taxon>
        <taxon>Sphingomonadaceae</taxon>
        <taxon>Sphingomonas</taxon>
    </lineage>
</organism>
<evidence type="ECO:0000313" key="3">
    <source>
        <dbReference type="EMBL" id="KTT69674.1"/>
    </source>
</evidence>
<gene>
    <name evidence="3" type="ORF">NS334_14345</name>
</gene>
<comment type="caution">
    <text evidence="3">The sequence shown here is derived from an EMBL/GenBank/DDBJ whole genome shotgun (WGS) entry which is preliminary data.</text>
</comment>
<name>A0A147HXP4_9SPHN</name>
<reference evidence="3 4" key="1">
    <citation type="journal article" date="2016" name="Front. Microbiol.">
        <title>Genomic Resource of Rice Seed Associated Bacteria.</title>
        <authorList>
            <person name="Midha S."/>
            <person name="Bansal K."/>
            <person name="Sharma S."/>
            <person name="Kumar N."/>
            <person name="Patil P.P."/>
            <person name="Chaudhry V."/>
            <person name="Patil P.B."/>
        </authorList>
    </citation>
    <scope>NUCLEOTIDE SEQUENCE [LARGE SCALE GENOMIC DNA]</scope>
    <source>
        <strain evidence="3 4">NS334</strain>
    </source>
</reference>
<dbReference type="InterPro" id="IPR036249">
    <property type="entry name" value="Thioredoxin-like_sf"/>
</dbReference>
<dbReference type="PANTHER" id="PTHR30041">
    <property type="entry name" value="ARSENATE REDUCTASE"/>
    <property type="match status" value="1"/>
</dbReference>
<protein>
    <submittedName>
        <fullName evidence="3">Arsenate reductase</fullName>
    </submittedName>
</protein>
<dbReference type="PANTHER" id="PTHR30041:SF4">
    <property type="entry name" value="ARSENATE REDUCTASE"/>
    <property type="match status" value="1"/>
</dbReference>
<dbReference type="Proteomes" id="UP000074310">
    <property type="component" value="Unassembled WGS sequence"/>
</dbReference>
<proteinExistence type="inferred from homology"/>
<dbReference type="Pfam" id="PF03960">
    <property type="entry name" value="ArsC"/>
    <property type="match status" value="1"/>
</dbReference>
<evidence type="ECO:0000256" key="1">
    <source>
        <dbReference type="ARBA" id="ARBA00007198"/>
    </source>
</evidence>
<dbReference type="OrthoDB" id="9790554at2"/>
<dbReference type="PROSITE" id="PS51353">
    <property type="entry name" value="ARSC"/>
    <property type="match status" value="1"/>
</dbReference>
<dbReference type="RefSeq" id="WP_058756639.1">
    <property type="nucleotide sequence ID" value="NZ_LDTB01000064.1"/>
</dbReference>
<dbReference type="Gene3D" id="3.40.30.10">
    <property type="entry name" value="Glutaredoxin"/>
    <property type="match status" value="1"/>
</dbReference>
<evidence type="ECO:0000256" key="2">
    <source>
        <dbReference type="PROSITE-ProRule" id="PRU01282"/>
    </source>
</evidence>
<dbReference type="InterPro" id="IPR006660">
    <property type="entry name" value="Arsenate_reductase-like"/>
</dbReference>
<keyword evidence="4" id="KW-1185">Reference proteome</keyword>
<dbReference type="AlphaFoldDB" id="A0A147HXP4"/>
<sequence>MQATILHNPRCSKSRQALGLLQDAGADVTVVDYLKTPPTRDDLARLCALAGIAPRDALRKDAPAVADDDAALDLMARDPATIERPWVETATGALIARPPERVRELL</sequence>
<dbReference type="EMBL" id="LDTB01000064">
    <property type="protein sequence ID" value="KTT69674.1"/>
    <property type="molecule type" value="Genomic_DNA"/>
</dbReference>
<dbReference type="SUPFAM" id="SSF52833">
    <property type="entry name" value="Thioredoxin-like"/>
    <property type="match status" value="1"/>
</dbReference>
<evidence type="ECO:0000313" key="4">
    <source>
        <dbReference type="Proteomes" id="UP000074310"/>
    </source>
</evidence>
<dbReference type="PATRIC" id="fig|869719.3.peg.2948"/>